<keyword evidence="2" id="KW-1133">Transmembrane helix</keyword>
<feature type="region of interest" description="Disordered" evidence="1">
    <location>
        <begin position="139"/>
        <end position="160"/>
    </location>
</feature>
<evidence type="ECO:0000259" key="3">
    <source>
        <dbReference type="Pfam" id="PF14020"/>
    </source>
</evidence>
<dbReference type="InterPro" id="IPR025330">
    <property type="entry name" value="DUF4236"/>
</dbReference>
<dbReference type="Pfam" id="PF14020">
    <property type="entry name" value="DUF4236"/>
    <property type="match status" value="1"/>
</dbReference>
<feature type="transmembrane region" description="Helical" evidence="2">
    <location>
        <begin position="109"/>
        <end position="132"/>
    </location>
</feature>
<proteinExistence type="predicted"/>
<reference evidence="4" key="1">
    <citation type="submission" date="2023-07" db="EMBL/GenBank/DDBJ databases">
        <authorList>
            <person name="Kim M."/>
        </authorList>
    </citation>
    <scope>NUCLEOTIDE SEQUENCE</scope>
    <source>
        <strain evidence="4">BIUV-7</strain>
    </source>
</reference>
<feature type="transmembrane region" description="Helical" evidence="2">
    <location>
        <begin position="87"/>
        <end position="103"/>
    </location>
</feature>
<accession>A0ABT8Y5G8</accession>
<evidence type="ECO:0000256" key="2">
    <source>
        <dbReference type="SAM" id="Phobius"/>
    </source>
</evidence>
<name>A0ABT8Y5G8_9SPHN</name>
<evidence type="ECO:0000313" key="4">
    <source>
        <dbReference type="EMBL" id="MDO6413572.1"/>
    </source>
</evidence>
<protein>
    <submittedName>
        <fullName evidence="4">DUF4236 domain-containing protein</fullName>
    </submittedName>
</protein>
<dbReference type="EMBL" id="JAUOTP010000002">
    <property type="protein sequence ID" value="MDO6413572.1"/>
    <property type="molecule type" value="Genomic_DNA"/>
</dbReference>
<evidence type="ECO:0000256" key="1">
    <source>
        <dbReference type="SAM" id="MobiDB-lite"/>
    </source>
</evidence>
<keyword evidence="2" id="KW-0472">Membrane</keyword>
<dbReference type="Proteomes" id="UP001169764">
    <property type="component" value="Unassembled WGS sequence"/>
</dbReference>
<feature type="domain" description="DUF4236" evidence="3">
    <location>
        <begin position="4"/>
        <end position="57"/>
    </location>
</feature>
<comment type="caution">
    <text evidence="4">The sequence shown here is derived from an EMBL/GenBank/DDBJ whole genome shotgun (WGS) entry which is preliminary data.</text>
</comment>
<keyword evidence="5" id="KW-1185">Reference proteome</keyword>
<sequence>MGNFRFRKSVRIMPGVRVNLSKSGVSTSIGTKGATVNVSKKGVRTTVGIPGSGISYSHLAKPVVSPAKPIVKPASYRENRVDDVGRSSLYCLISGLFSLVLFYNNDTFIKVLVIVPAALSVIALISALVVRLQAAASDRPHRPTPKEAIPSNPAPLAPDRRPVDRVWDWFKREIEDFSPQARETAIALRTTNNARGLDAFCRQQGATGGQS</sequence>
<evidence type="ECO:0000313" key="5">
    <source>
        <dbReference type="Proteomes" id="UP001169764"/>
    </source>
</evidence>
<gene>
    <name evidence="4" type="ORF">Q4F19_04175</name>
</gene>
<organism evidence="4 5">
    <name type="scientific">Sphingomonas natans</name>
    <dbReference type="NCBI Taxonomy" id="3063330"/>
    <lineage>
        <taxon>Bacteria</taxon>
        <taxon>Pseudomonadati</taxon>
        <taxon>Pseudomonadota</taxon>
        <taxon>Alphaproteobacteria</taxon>
        <taxon>Sphingomonadales</taxon>
        <taxon>Sphingomonadaceae</taxon>
        <taxon>Sphingomonas</taxon>
    </lineage>
</organism>
<keyword evidence="2" id="KW-0812">Transmembrane</keyword>